<dbReference type="Gene3D" id="3.40.190.10">
    <property type="entry name" value="Periplasmic binding protein-like II"/>
    <property type="match status" value="1"/>
</dbReference>
<dbReference type="PANTHER" id="PTHR30290:SF62">
    <property type="entry name" value="OLIGOPEPTIDE ABC TRANSPORTER, PERIPLASMIC OLIGOPEPTIDE-BINDING PROTEIN"/>
    <property type="match status" value="1"/>
</dbReference>
<comment type="subcellular location">
    <subcellularLocation>
        <location evidence="1">Periplasm</location>
    </subcellularLocation>
</comment>
<evidence type="ECO:0000313" key="5">
    <source>
        <dbReference type="EMBL" id="SMY07274.1"/>
    </source>
</evidence>
<dbReference type="InterPro" id="IPR039424">
    <property type="entry name" value="SBP_5"/>
</dbReference>
<dbReference type="GO" id="GO:0015833">
    <property type="term" value="P:peptide transport"/>
    <property type="evidence" value="ECO:0007669"/>
    <property type="project" value="TreeGrafter"/>
</dbReference>
<name>A0A238LCY3_9RHOB</name>
<reference evidence="5 6" key="1">
    <citation type="submission" date="2017-05" db="EMBL/GenBank/DDBJ databases">
        <authorList>
            <person name="Song R."/>
            <person name="Chenine A.L."/>
            <person name="Ruprecht R.M."/>
        </authorList>
    </citation>
    <scope>NUCLEOTIDE SEQUENCE [LARGE SCALE GENOMIC DNA]</scope>
    <source>
        <strain evidence="5 6">CECT 8899</strain>
    </source>
</reference>
<dbReference type="RefSeq" id="WP_093991489.1">
    <property type="nucleotide sequence ID" value="NZ_FXZK01000002.1"/>
</dbReference>
<dbReference type="CDD" id="cd08500">
    <property type="entry name" value="PBP2_NikA_DppA_OppA_like_4"/>
    <property type="match status" value="1"/>
</dbReference>
<organism evidence="5 6">
    <name type="scientific">Flavimaricola marinus</name>
    <dbReference type="NCBI Taxonomy" id="1819565"/>
    <lineage>
        <taxon>Bacteria</taxon>
        <taxon>Pseudomonadati</taxon>
        <taxon>Pseudomonadota</taxon>
        <taxon>Alphaproteobacteria</taxon>
        <taxon>Rhodobacterales</taxon>
        <taxon>Paracoccaceae</taxon>
        <taxon>Flavimaricola</taxon>
    </lineage>
</organism>
<dbReference type="SUPFAM" id="SSF53850">
    <property type="entry name" value="Periplasmic binding protein-like II"/>
    <property type="match status" value="1"/>
</dbReference>
<evidence type="ECO:0000256" key="2">
    <source>
        <dbReference type="ARBA" id="ARBA00005695"/>
    </source>
</evidence>
<dbReference type="AlphaFoldDB" id="A0A238LCY3"/>
<dbReference type="Proteomes" id="UP000201613">
    <property type="component" value="Unassembled WGS sequence"/>
</dbReference>
<proteinExistence type="inferred from homology"/>
<protein>
    <submittedName>
        <fullName evidence="5">Putative ABC transporter-binding protein</fullName>
    </submittedName>
</protein>
<dbReference type="InterPro" id="IPR000914">
    <property type="entry name" value="SBP_5_dom"/>
</dbReference>
<dbReference type="PANTHER" id="PTHR30290">
    <property type="entry name" value="PERIPLASMIC BINDING COMPONENT OF ABC TRANSPORTER"/>
    <property type="match status" value="1"/>
</dbReference>
<gene>
    <name evidence="5" type="ORF">LOM8899_01407</name>
</gene>
<dbReference type="OrthoDB" id="9803988at2"/>
<feature type="chain" id="PRO_5012308494" evidence="3">
    <location>
        <begin position="29"/>
        <end position="637"/>
    </location>
</feature>
<evidence type="ECO:0000256" key="1">
    <source>
        <dbReference type="ARBA" id="ARBA00004418"/>
    </source>
</evidence>
<accession>A0A238LCY3</accession>
<keyword evidence="6" id="KW-1185">Reference proteome</keyword>
<feature type="signal peptide" evidence="3">
    <location>
        <begin position="1"/>
        <end position="28"/>
    </location>
</feature>
<dbReference type="Pfam" id="PF00496">
    <property type="entry name" value="SBP_bac_5"/>
    <property type="match status" value="1"/>
</dbReference>
<keyword evidence="3" id="KW-0732">Signal</keyword>
<feature type="domain" description="Solute-binding protein family 5" evidence="4">
    <location>
        <begin position="104"/>
        <end position="510"/>
    </location>
</feature>
<dbReference type="EMBL" id="FXZK01000002">
    <property type="protein sequence ID" value="SMY07274.1"/>
    <property type="molecule type" value="Genomic_DNA"/>
</dbReference>
<evidence type="ECO:0000313" key="6">
    <source>
        <dbReference type="Proteomes" id="UP000201613"/>
    </source>
</evidence>
<dbReference type="GO" id="GO:1904680">
    <property type="term" value="F:peptide transmembrane transporter activity"/>
    <property type="evidence" value="ECO:0007669"/>
    <property type="project" value="TreeGrafter"/>
</dbReference>
<comment type="similarity">
    <text evidence="2">Belongs to the bacterial solute-binding protein 5 family.</text>
</comment>
<dbReference type="Gene3D" id="3.10.105.10">
    <property type="entry name" value="Dipeptide-binding Protein, Domain 3"/>
    <property type="match status" value="1"/>
</dbReference>
<evidence type="ECO:0000256" key="3">
    <source>
        <dbReference type="SAM" id="SignalP"/>
    </source>
</evidence>
<evidence type="ECO:0000259" key="4">
    <source>
        <dbReference type="Pfam" id="PF00496"/>
    </source>
</evidence>
<sequence>MKFFAQLAGRGSLALLMASTAMTTAAYAYDESPMLAEQVAAGTLPPVDERLPTNPMVVEAIEVGEYGGTWRRAYRGPGDRWGPTKLMEERVLKYTADADGNVVLTPAYIEDYSVNENSTEFTFTLLEGLRWSDGQPVTTEDVSFWYNDVFLNEALTPTIDPTFSPGGVPMELEIVDDRTFTVSFAQPYVYFLNILAKDSTSEPSLDRPSFLFPRHYLEAYNDRYATEEALAAAAEEHGVEQWTDLWGSKGPITSWWQNPDLPVITAWMIETPAPGNVVTMVRNPYYWAVDQEGNQLPYIDRIEHRLFEAADSFNLMIVQGQIDMQQRYVNSNDFTFYMENAEGGDYEIVSWRSANVWSFIPNYNMEDEVLRGLFENRDFRQALHVALDRETINELGFSGLGEARSASPITGSPYFREDWETHWTEYDPDLANELLDAAGLTERDNDDFRLRPDGERLQLVVEAYQDYASPILEVAADFYSDVGIELLPRIIDRTQWDDNRDNNNYVMQYTPFDRLSIVPADPRNMMGSDSYANQYFVWYSTEGESGIEPPADHPIRDVWAAWDRASVAGSIEEADEAMMELIDTFVTEGWVIGIVGEESAPAIVRNNFHNMRAGLVNDDITRGIGLGQTQQMWISQD</sequence>